<keyword evidence="3" id="KW-0227">DNA damage</keyword>
<dbReference type="Gene3D" id="1.10.10.10">
    <property type="entry name" value="Winged helix-like DNA-binding domain superfamily/Winged helix DNA-binding domain"/>
    <property type="match status" value="1"/>
</dbReference>
<dbReference type="InterPro" id="IPR047516">
    <property type="entry name" value="FH_FOXM1"/>
</dbReference>
<keyword evidence="9" id="KW-0234">DNA repair</keyword>
<protein>
    <recommendedName>
        <fullName evidence="14">Forkhead box protein M1</fullName>
    </recommendedName>
</protein>
<keyword evidence="5" id="KW-0805">Transcription regulation</keyword>
<gene>
    <name evidence="18" type="ORF">Q7C36_016008</name>
</gene>
<dbReference type="GO" id="GO:0005634">
    <property type="term" value="C:nucleus"/>
    <property type="evidence" value="ECO:0007669"/>
    <property type="project" value="UniProtKB-SubCell"/>
</dbReference>
<dbReference type="Pfam" id="PF00338">
    <property type="entry name" value="Ribosomal_S10"/>
    <property type="match status" value="1"/>
</dbReference>
<evidence type="ECO:0000256" key="16">
    <source>
        <dbReference type="SAM" id="MobiDB-lite"/>
    </source>
</evidence>
<evidence type="ECO:0000256" key="10">
    <source>
        <dbReference type="ARBA" id="ARBA00023242"/>
    </source>
</evidence>
<organism evidence="18 19">
    <name type="scientific">Tachysurus vachellii</name>
    <name type="common">Darkbarbel catfish</name>
    <name type="synonym">Pelteobagrus vachellii</name>
    <dbReference type="NCBI Taxonomy" id="175792"/>
    <lineage>
        <taxon>Eukaryota</taxon>
        <taxon>Metazoa</taxon>
        <taxon>Chordata</taxon>
        <taxon>Craniata</taxon>
        <taxon>Vertebrata</taxon>
        <taxon>Euteleostomi</taxon>
        <taxon>Actinopterygii</taxon>
        <taxon>Neopterygii</taxon>
        <taxon>Teleostei</taxon>
        <taxon>Ostariophysi</taxon>
        <taxon>Siluriformes</taxon>
        <taxon>Bagridae</taxon>
        <taxon>Tachysurus</taxon>
    </lineage>
</organism>
<dbReference type="GO" id="GO:1990904">
    <property type="term" value="C:ribonucleoprotein complex"/>
    <property type="evidence" value="ECO:0007669"/>
    <property type="project" value="UniProtKB-KW"/>
</dbReference>
<dbReference type="GO" id="GO:0006412">
    <property type="term" value="P:translation"/>
    <property type="evidence" value="ECO:0007669"/>
    <property type="project" value="InterPro"/>
</dbReference>
<dbReference type="InterPro" id="IPR036390">
    <property type="entry name" value="WH_DNA-bd_sf"/>
</dbReference>
<dbReference type="Gene3D" id="3.30.70.600">
    <property type="entry name" value="Ribosomal protein S10 domain"/>
    <property type="match status" value="1"/>
</dbReference>
<keyword evidence="10 15" id="KW-0539">Nucleus</keyword>
<feature type="domain" description="Fork-head" evidence="17">
    <location>
        <begin position="418"/>
        <end position="510"/>
    </location>
</feature>
<dbReference type="SMART" id="SM01403">
    <property type="entry name" value="Ribosomal_S10"/>
    <property type="match status" value="1"/>
</dbReference>
<comment type="subcellular location">
    <subcellularLocation>
        <location evidence="1 15">Nucleus</location>
    </subcellularLocation>
</comment>
<dbReference type="PROSITE" id="PS00658">
    <property type="entry name" value="FORK_HEAD_2"/>
    <property type="match status" value="1"/>
</dbReference>
<keyword evidence="19" id="KW-1185">Reference proteome</keyword>
<dbReference type="PRINTS" id="PR00053">
    <property type="entry name" value="FORKHEAD"/>
</dbReference>
<dbReference type="PROSITE" id="PS50039">
    <property type="entry name" value="FORK_HEAD_3"/>
    <property type="match status" value="1"/>
</dbReference>
<evidence type="ECO:0000256" key="7">
    <source>
        <dbReference type="ARBA" id="ARBA00023159"/>
    </source>
</evidence>
<dbReference type="FunFam" id="1.10.10.10:FF:000245">
    <property type="entry name" value="forkhead box protein M1 isoform X2"/>
    <property type="match status" value="1"/>
</dbReference>
<evidence type="ECO:0000256" key="5">
    <source>
        <dbReference type="ARBA" id="ARBA00023015"/>
    </source>
</evidence>
<feature type="region of interest" description="Disordered" evidence="16">
    <location>
        <begin position="212"/>
        <end position="264"/>
    </location>
</feature>
<dbReference type="InterPro" id="IPR001766">
    <property type="entry name" value="Fork_head_dom"/>
</dbReference>
<feature type="region of interest" description="Disordered" evidence="16">
    <location>
        <begin position="331"/>
        <end position="352"/>
    </location>
</feature>
<dbReference type="Pfam" id="PF00250">
    <property type="entry name" value="Forkhead"/>
    <property type="match status" value="1"/>
</dbReference>
<dbReference type="EMBL" id="JAVHJS010000016">
    <property type="protein sequence ID" value="KAK2832546.1"/>
    <property type="molecule type" value="Genomic_DNA"/>
</dbReference>
<keyword evidence="4" id="KW-0689">Ribosomal protein</keyword>
<dbReference type="Proteomes" id="UP001187315">
    <property type="component" value="Unassembled WGS sequence"/>
</dbReference>
<reference evidence="18" key="1">
    <citation type="submission" date="2023-08" db="EMBL/GenBank/DDBJ databases">
        <title>Pelteobagrus vachellii genome.</title>
        <authorList>
            <person name="Liu H."/>
        </authorList>
    </citation>
    <scope>NUCLEOTIDE SEQUENCE</scope>
    <source>
        <strain evidence="18">PRFRI_2022a</strain>
        <tissue evidence="18">Muscle</tissue>
    </source>
</reference>
<evidence type="ECO:0000256" key="4">
    <source>
        <dbReference type="ARBA" id="ARBA00022980"/>
    </source>
</evidence>
<dbReference type="GO" id="GO:0042127">
    <property type="term" value="P:regulation of cell population proliferation"/>
    <property type="evidence" value="ECO:0007669"/>
    <property type="project" value="TreeGrafter"/>
</dbReference>
<dbReference type="InterPro" id="IPR027486">
    <property type="entry name" value="Ribosomal_uS10_dom"/>
</dbReference>
<feature type="compositionally biased region" description="Polar residues" evidence="16">
    <location>
        <begin position="243"/>
        <end position="258"/>
    </location>
</feature>
<dbReference type="SUPFAM" id="SSF54999">
    <property type="entry name" value="Ribosomal protein S10"/>
    <property type="match status" value="1"/>
</dbReference>
<feature type="compositionally biased region" description="Polar residues" evidence="16">
    <location>
        <begin position="340"/>
        <end position="352"/>
    </location>
</feature>
<dbReference type="AlphaFoldDB" id="A0AA88SAG9"/>
<proteinExistence type="inferred from homology"/>
<dbReference type="HAMAP" id="MF_00508">
    <property type="entry name" value="Ribosomal_uS10"/>
    <property type="match status" value="1"/>
</dbReference>
<evidence type="ECO:0000256" key="14">
    <source>
        <dbReference type="ARBA" id="ARBA00072725"/>
    </source>
</evidence>
<dbReference type="GO" id="GO:0000086">
    <property type="term" value="P:G2/M transition of mitotic cell cycle"/>
    <property type="evidence" value="ECO:0007669"/>
    <property type="project" value="InterPro"/>
</dbReference>
<dbReference type="GO" id="GO:0003735">
    <property type="term" value="F:structural constituent of ribosome"/>
    <property type="evidence" value="ECO:0007669"/>
    <property type="project" value="InterPro"/>
</dbReference>
<keyword evidence="11" id="KW-0687">Ribonucleoprotein</keyword>
<comment type="similarity">
    <text evidence="2">Belongs to the universal ribosomal protein uS10 family.</text>
</comment>
<evidence type="ECO:0000256" key="15">
    <source>
        <dbReference type="PROSITE-ProRule" id="PRU00089"/>
    </source>
</evidence>
<dbReference type="PANTHER" id="PTHR46878">
    <property type="entry name" value="FORKHEAD BOX PROTEIN M1"/>
    <property type="match status" value="1"/>
</dbReference>
<keyword evidence="8" id="KW-0804">Transcription</keyword>
<evidence type="ECO:0000256" key="8">
    <source>
        <dbReference type="ARBA" id="ARBA00023163"/>
    </source>
</evidence>
<evidence type="ECO:0000256" key="2">
    <source>
        <dbReference type="ARBA" id="ARBA00007102"/>
    </source>
</evidence>
<dbReference type="InterPro" id="IPR042839">
    <property type="entry name" value="FOXM1"/>
</dbReference>
<evidence type="ECO:0000256" key="13">
    <source>
        <dbReference type="ARBA" id="ARBA00053415"/>
    </source>
</evidence>
<comment type="function">
    <text evidence="13">Transcription factor regulating the expression of cell cycle genes essential for DNA replication and mitosis. Plays a role in the control of cell proliferation. Also plays a role in DNA break repair, participating in the DNA damage checkpoint response. Promotes transcription of PHB2.</text>
</comment>
<evidence type="ECO:0000256" key="1">
    <source>
        <dbReference type="ARBA" id="ARBA00004123"/>
    </source>
</evidence>
<evidence type="ECO:0000313" key="19">
    <source>
        <dbReference type="Proteomes" id="UP001187315"/>
    </source>
</evidence>
<dbReference type="CDD" id="cd20029">
    <property type="entry name" value="FH_FOXM"/>
    <property type="match status" value="1"/>
</dbReference>
<name>A0AA88SAG9_TACVA</name>
<dbReference type="InterPro" id="IPR036838">
    <property type="entry name" value="Ribosomal_uS10_dom_sf"/>
</dbReference>
<comment type="caution">
    <text evidence="18">The sequence shown here is derived from an EMBL/GenBank/DDBJ whole genome shotgun (WGS) entry which is preliminary data.</text>
</comment>
<dbReference type="GO" id="GO:0003700">
    <property type="term" value="F:DNA-binding transcription factor activity"/>
    <property type="evidence" value="ECO:0007669"/>
    <property type="project" value="InterPro"/>
</dbReference>
<dbReference type="GO" id="GO:0000977">
    <property type="term" value="F:RNA polymerase II transcription regulatory region sequence-specific DNA binding"/>
    <property type="evidence" value="ECO:0007669"/>
    <property type="project" value="TreeGrafter"/>
</dbReference>
<accession>A0AA88SAG9</accession>
<dbReference type="PROSITE" id="PS00657">
    <property type="entry name" value="FORK_HEAD_1"/>
    <property type="match status" value="1"/>
</dbReference>
<sequence>MAASMRTLSSLSKVIQRLSVKAAVPRCVNTTHPPPESFSRRYCTPAAFVSTANVSTSHTSITVTDEPDTLFQKLTVLVKGHDRAVLDSYEFFVTLAANELGLTLSKVFEPPRNIERLTLLKSVHIFKKHRVQYEMRTHYRAVEISRITGSTANAYLEYIQRNLPEGVAMEVIKTAIEKVPEHIQAPIWDEESQQGARKEQRSFRDFQGIQSAMNRMMSSPRRPIILTRRKRPFQRNEADETQNKSSTASGARSVSASAQDGIHVVDHPTRPEALVVVVPEPAGLQSVLDALTVKREERGTQGPNKFIFLSGRCGSEDEVKALFQATSENKNRPEAGVAGNDQTLPNSGLQVKNEPNCSVLDDSLTNIQWLGKMSTQVSGPEAGKKDSDKENFDGCVQLQEPQHTEENPSAVKGPLSERPPYSYMAMIQFAINSKKNKMMTLKEIYNWIEDHFPYFRNLVKPGWKNSIRHNLSLHDMFIRESTPDGKISYWTIKHEANRGLTLDQLYKPAV</sequence>
<dbReference type="GO" id="GO:0006281">
    <property type="term" value="P:DNA repair"/>
    <property type="evidence" value="ECO:0007669"/>
    <property type="project" value="UniProtKB-KW"/>
</dbReference>
<dbReference type="GO" id="GO:0006357">
    <property type="term" value="P:regulation of transcription by RNA polymerase II"/>
    <property type="evidence" value="ECO:0007669"/>
    <property type="project" value="TreeGrafter"/>
</dbReference>
<keyword evidence="6 15" id="KW-0238">DNA-binding</keyword>
<evidence type="ECO:0000259" key="17">
    <source>
        <dbReference type="PROSITE" id="PS50039"/>
    </source>
</evidence>
<evidence type="ECO:0000256" key="6">
    <source>
        <dbReference type="ARBA" id="ARBA00023125"/>
    </source>
</evidence>
<keyword evidence="12" id="KW-0131">Cell cycle</keyword>
<keyword evidence="7" id="KW-0010">Activator</keyword>
<dbReference type="SUPFAM" id="SSF46785">
    <property type="entry name" value="Winged helix' DNA-binding domain"/>
    <property type="match status" value="1"/>
</dbReference>
<evidence type="ECO:0000256" key="12">
    <source>
        <dbReference type="ARBA" id="ARBA00023306"/>
    </source>
</evidence>
<dbReference type="InterPro" id="IPR018122">
    <property type="entry name" value="TF_fork_head_CS_1"/>
</dbReference>
<dbReference type="SMART" id="SM00339">
    <property type="entry name" value="FH"/>
    <property type="match status" value="1"/>
</dbReference>
<dbReference type="InterPro" id="IPR036388">
    <property type="entry name" value="WH-like_DNA-bd_sf"/>
</dbReference>
<dbReference type="GO" id="GO:0005840">
    <property type="term" value="C:ribosome"/>
    <property type="evidence" value="ECO:0007669"/>
    <property type="project" value="UniProtKB-KW"/>
</dbReference>
<evidence type="ECO:0000256" key="9">
    <source>
        <dbReference type="ARBA" id="ARBA00023204"/>
    </source>
</evidence>
<evidence type="ECO:0000256" key="3">
    <source>
        <dbReference type="ARBA" id="ARBA00022763"/>
    </source>
</evidence>
<dbReference type="InterPro" id="IPR030456">
    <property type="entry name" value="TF_fork_head_CS_2"/>
</dbReference>
<feature type="DNA-binding region" description="Fork-head" evidence="15">
    <location>
        <begin position="418"/>
        <end position="510"/>
    </location>
</feature>
<dbReference type="PANTHER" id="PTHR46878:SF1">
    <property type="entry name" value="FORKHEAD BOX PROTEIN M1"/>
    <property type="match status" value="1"/>
</dbReference>
<dbReference type="InterPro" id="IPR001848">
    <property type="entry name" value="Ribosomal_uS10"/>
</dbReference>
<evidence type="ECO:0000313" key="18">
    <source>
        <dbReference type="EMBL" id="KAK2832546.1"/>
    </source>
</evidence>
<evidence type="ECO:0000256" key="11">
    <source>
        <dbReference type="ARBA" id="ARBA00023274"/>
    </source>
</evidence>